<protein>
    <submittedName>
        <fullName evidence="2">Uncharacterized protein</fullName>
    </submittedName>
</protein>
<dbReference type="Proteomes" id="UP000075882">
    <property type="component" value="Unassembled WGS sequence"/>
</dbReference>
<evidence type="ECO:0000313" key="2">
    <source>
        <dbReference type="EnsemblMetazoa" id="ACOM031980-PA.1"/>
    </source>
</evidence>
<accession>A0A8W7PID3</accession>
<feature type="compositionally biased region" description="Polar residues" evidence="1">
    <location>
        <begin position="64"/>
        <end position="83"/>
    </location>
</feature>
<proteinExistence type="predicted"/>
<dbReference type="AlphaFoldDB" id="A0A8W7PID3"/>
<feature type="region of interest" description="Disordered" evidence="1">
    <location>
        <begin position="46"/>
        <end position="96"/>
    </location>
</feature>
<name>A0A8W7PID3_ANOCL</name>
<organism evidence="2">
    <name type="scientific">Anopheles coluzzii</name>
    <name type="common">African malaria mosquito</name>
    <dbReference type="NCBI Taxonomy" id="1518534"/>
    <lineage>
        <taxon>Eukaryota</taxon>
        <taxon>Metazoa</taxon>
        <taxon>Ecdysozoa</taxon>
        <taxon>Arthropoda</taxon>
        <taxon>Hexapoda</taxon>
        <taxon>Insecta</taxon>
        <taxon>Pterygota</taxon>
        <taxon>Neoptera</taxon>
        <taxon>Endopterygota</taxon>
        <taxon>Diptera</taxon>
        <taxon>Nematocera</taxon>
        <taxon>Culicoidea</taxon>
        <taxon>Culicidae</taxon>
        <taxon>Anophelinae</taxon>
        <taxon>Anopheles</taxon>
    </lineage>
</organism>
<sequence>MLRPIETLPARTEIQSIDEESPHQLHGGPVHLRRLTMRGGQGCPPLRGCVTIDRTRSERPVPQVTEQGVHSDQSDSTQSTGRTSNGSGVAAAGGNPVLVSRRDRVHVFMQSSARPRHGPASGDCEQISCAVNVSYRQSALSVQGRCWFSSTRFWQRSCSSGASSSRRVRICTPLPHVALHGLQSLQAVTGQSGSGASMSVIEQSGCMHFCFSTAEKRERCD</sequence>
<feature type="region of interest" description="Disordered" evidence="1">
    <location>
        <begin position="1"/>
        <end position="26"/>
    </location>
</feature>
<feature type="compositionally biased region" description="Low complexity" evidence="1">
    <location>
        <begin position="84"/>
        <end position="95"/>
    </location>
</feature>
<dbReference type="EnsemblMetazoa" id="ACOM031980-RA">
    <property type="protein sequence ID" value="ACOM031980-PA.1"/>
    <property type="gene ID" value="ACOM031980"/>
</dbReference>
<reference evidence="2" key="1">
    <citation type="submission" date="2022-08" db="UniProtKB">
        <authorList>
            <consortium name="EnsemblMetazoa"/>
        </authorList>
    </citation>
    <scope>IDENTIFICATION</scope>
</reference>
<evidence type="ECO:0000256" key="1">
    <source>
        <dbReference type="SAM" id="MobiDB-lite"/>
    </source>
</evidence>